<evidence type="ECO:0000259" key="16">
    <source>
        <dbReference type="PROSITE" id="PS51192"/>
    </source>
</evidence>
<comment type="catalytic activity">
    <reaction evidence="12">
        <text>ATP + H2O = ADP + phosphate + H(+)</text>
        <dbReference type="Rhea" id="RHEA:13065"/>
        <dbReference type="ChEBI" id="CHEBI:15377"/>
        <dbReference type="ChEBI" id="CHEBI:15378"/>
        <dbReference type="ChEBI" id="CHEBI:30616"/>
        <dbReference type="ChEBI" id="CHEBI:43474"/>
        <dbReference type="ChEBI" id="CHEBI:456216"/>
    </reaction>
</comment>
<dbReference type="Gene3D" id="1.10.10.1460">
    <property type="match status" value="1"/>
</dbReference>
<dbReference type="NCBIfam" id="TIGR00614">
    <property type="entry name" value="recQ_fam"/>
    <property type="match status" value="1"/>
</dbReference>
<dbReference type="GO" id="GO:0005634">
    <property type="term" value="C:nucleus"/>
    <property type="evidence" value="ECO:0007669"/>
    <property type="project" value="UniProtKB-SubCell"/>
</dbReference>
<dbReference type="PROSITE" id="PS51194">
    <property type="entry name" value="HELICASE_CTER"/>
    <property type="match status" value="1"/>
</dbReference>
<evidence type="ECO:0000256" key="6">
    <source>
        <dbReference type="ARBA" id="ARBA00022840"/>
    </source>
</evidence>
<keyword evidence="6" id="KW-0067">ATP-binding</keyword>
<evidence type="ECO:0000256" key="4">
    <source>
        <dbReference type="ARBA" id="ARBA00022801"/>
    </source>
</evidence>
<dbReference type="CDD" id="cd18018">
    <property type="entry name" value="DEXHc_RecQ4-like"/>
    <property type="match status" value="1"/>
</dbReference>
<feature type="compositionally biased region" description="Basic and acidic residues" evidence="14">
    <location>
        <begin position="523"/>
        <end position="534"/>
    </location>
</feature>
<dbReference type="PROSITE" id="PS51192">
    <property type="entry name" value="HELICASE_ATP_BIND_1"/>
    <property type="match status" value="1"/>
</dbReference>
<evidence type="ECO:0000256" key="11">
    <source>
        <dbReference type="ARBA" id="ARBA00034808"/>
    </source>
</evidence>
<dbReference type="Pfam" id="PF00271">
    <property type="entry name" value="Helicase_C"/>
    <property type="match status" value="1"/>
</dbReference>
<dbReference type="GO" id="GO:0008270">
    <property type="term" value="F:zinc ion binding"/>
    <property type="evidence" value="ECO:0007669"/>
    <property type="project" value="UniProtKB-KW"/>
</dbReference>
<feature type="region of interest" description="Disordered" evidence="14">
    <location>
        <begin position="444"/>
        <end position="534"/>
    </location>
</feature>
<keyword evidence="8" id="KW-0413">Isomerase</keyword>
<dbReference type="Gene3D" id="3.40.50.300">
    <property type="entry name" value="P-loop containing nucleotide triphosphate hydrolases"/>
    <property type="match status" value="2"/>
</dbReference>
<evidence type="ECO:0000256" key="3">
    <source>
        <dbReference type="ARBA" id="ARBA00022741"/>
    </source>
</evidence>
<dbReference type="InterPro" id="IPR004589">
    <property type="entry name" value="DNA_helicase_ATP-dep_RecQ"/>
</dbReference>
<keyword evidence="9" id="KW-0539">Nucleus</keyword>
<comment type="subcellular location">
    <subcellularLocation>
        <location evidence="1">Nucleus</location>
    </subcellularLocation>
</comment>
<dbReference type="GO" id="GO:0043138">
    <property type="term" value="F:3'-5' DNA helicase activity"/>
    <property type="evidence" value="ECO:0007669"/>
    <property type="project" value="UniProtKB-EC"/>
</dbReference>
<feature type="compositionally biased region" description="Basic residues" evidence="14">
    <location>
        <begin position="509"/>
        <end position="522"/>
    </location>
</feature>
<evidence type="ECO:0000259" key="17">
    <source>
        <dbReference type="PROSITE" id="PS51194"/>
    </source>
</evidence>
<name>A0A6J2XRM1_SITOR</name>
<keyword evidence="4" id="KW-0378">Hydrolase</keyword>
<dbReference type="GO" id="GO:0005737">
    <property type="term" value="C:cytoplasm"/>
    <property type="evidence" value="ECO:0007669"/>
    <property type="project" value="TreeGrafter"/>
</dbReference>
<dbReference type="InterPro" id="IPR011545">
    <property type="entry name" value="DEAD/DEAH_box_helicase_dom"/>
</dbReference>
<keyword evidence="13" id="KW-0479">Metal-binding</keyword>
<reference evidence="19" key="1">
    <citation type="submission" date="2025-08" db="UniProtKB">
        <authorList>
            <consortium name="RefSeq"/>
        </authorList>
    </citation>
    <scope>IDENTIFICATION</scope>
    <source>
        <tissue evidence="19">Gonads</tissue>
    </source>
</reference>
<dbReference type="InterPro" id="IPR021110">
    <property type="entry name" value="DNA_rep_checkpnt_protein"/>
</dbReference>
<evidence type="ECO:0000256" key="7">
    <source>
        <dbReference type="ARBA" id="ARBA00023125"/>
    </source>
</evidence>
<dbReference type="FunFam" id="3.40.50.300:FF:001084">
    <property type="entry name" value="RecQ like helicase 4"/>
    <property type="match status" value="1"/>
</dbReference>
<dbReference type="Proteomes" id="UP000504635">
    <property type="component" value="Unplaced"/>
</dbReference>
<evidence type="ECO:0000256" key="13">
    <source>
        <dbReference type="PROSITE-ProRule" id="PRU00047"/>
    </source>
</evidence>
<dbReference type="GO" id="GO:0005524">
    <property type="term" value="F:ATP binding"/>
    <property type="evidence" value="ECO:0007669"/>
    <property type="project" value="UniProtKB-KW"/>
</dbReference>
<dbReference type="Pfam" id="PF00270">
    <property type="entry name" value="DEAD"/>
    <property type="match status" value="1"/>
</dbReference>
<dbReference type="InterPro" id="IPR036875">
    <property type="entry name" value="Znf_CCHC_sf"/>
</dbReference>
<keyword evidence="13" id="KW-0863">Zinc-finger</keyword>
<dbReference type="InterPro" id="IPR001878">
    <property type="entry name" value="Znf_CCHC"/>
</dbReference>
<dbReference type="PANTHER" id="PTHR13710:SF108">
    <property type="entry name" value="ATP-DEPENDENT DNA HELICASE Q4"/>
    <property type="match status" value="1"/>
</dbReference>
<dbReference type="SMART" id="SM00343">
    <property type="entry name" value="ZnF_C2HC"/>
    <property type="match status" value="1"/>
</dbReference>
<organism evidence="18 19">
    <name type="scientific">Sitophilus oryzae</name>
    <name type="common">Rice weevil</name>
    <name type="synonym">Curculio oryzae</name>
    <dbReference type="NCBI Taxonomy" id="7048"/>
    <lineage>
        <taxon>Eukaryota</taxon>
        <taxon>Metazoa</taxon>
        <taxon>Ecdysozoa</taxon>
        <taxon>Arthropoda</taxon>
        <taxon>Hexapoda</taxon>
        <taxon>Insecta</taxon>
        <taxon>Pterygota</taxon>
        <taxon>Neoptera</taxon>
        <taxon>Endopterygota</taxon>
        <taxon>Coleoptera</taxon>
        <taxon>Polyphaga</taxon>
        <taxon>Cucujiformia</taxon>
        <taxon>Curculionidae</taxon>
        <taxon>Dryophthorinae</taxon>
        <taxon>Sitophilus</taxon>
    </lineage>
</organism>
<dbReference type="GO" id="GO:0000724">
    <property type="term" value="P:double-strand break repair via homologous recombination"/>
    <property type="evidence" value="ECO:0007669"/>
    <property type="project" value="TreeGrafter"/>
</dbReference>
<dbReference type="Pfam" id="PF11719">
    <property type="entry name" value="Drc1-Sld2"/>
    <property type="match status" value="1"/>
</dbReference>
<keyword evidence="13" id="KW-0862">Zinc</keyword>
<dbReference type="GO" id="GO:0006260">
    <property type="term" value="P:DNA replication"/>
    <property type="evidence" value="ECO:0007669"/>
    <property type="project" value="InterPro"/>
</dbReference>
<dbReference type="GO" id="GO:0003677">
    <property type="term" value="F:DNA binding"/>
    <property type="evidence" value="ECO:0007669"/>
    <property type="project" value="UniProtKB-KW"/>
</dbReference>
<evidence type="ECO:0000256" key="14">
    <source>
        <dbReference type="SAM" id="MobiDB-lite"/>
    </source>
</evidence>
<accession>A0A6J2XRM1</accession>
<comment type="catalytic activity">
    <reaction evidence="10">
        <text>Couples ATP hydrolysis with the unwinding of duplex DNA by translocating in the 3'-5' direction.</text>
        <dbReference type="EC" id="5.6.2.4"/>
    </reaction>
</comment>
<evidence type="ECO:0000256" key="10">
    <source>
        <dbReference type="ARBA" id="ARBA00034617"/>
    </source>
</evidence>
<keyword evidence="3" id="KW-0547">Nucleotide-binding</keyword>
<dbReference type="RefSeq" id="XP_030754082.1">
    <property type="nucleotide sequence ID" value="XM_030898222.1"/>
</dbReference>
<dbReference type="CDD" id="cd22289">
    <property type="entry name" value="RecQL4_SLD2_NTD"/>
    <property type="match status" value="1"/>
</dbReference>
<dbReference type="InterPro" id="IPR027417">
    <property type="entry name" value="P-loop_NTPase"/>
</dbReference>
<evidence type="ECO:0000256" key="2">
    <source>
        <dbReference type="ARBA" id="ARBA00005446"/>
    </source>
</evidence>
<dbReference type="InterPro" id="IPR014001">
    <property type="entry name" value="Helicase_ATP-bd"/>
</dbReference>
<evidence type="ECO:0000256" key="12">
    <source>
        <dbReference type="ARBA" id="ARBA00049360"/>
    </source>
</evidence>
<dbReference type="FunFam" id="3.40.50.300:FF:000772">
    <property type="entry name" value="ATP-dependent DNA helicase Q4"/>
    <property type="match status" value="1"/>
</dbReference>
<feature type="compositionally biased region" description="Polar residues" evidence="14">
    <location>
        <begin position="470"/>
        <end position="496"/>
    </location>
</feature>
<dbReference type="GO" id="GO:0016787">
    <property type="term" value="F:hydrolase activity"/>
    <property type="evidence" value="ECO:0007669"/>
    <property type="project" value="UniProtKB-KW"/>
</dbReference>
<gene>
    <name evidence="19" type="primary">LOC115880895</name>
</gene>
<sequence>MDLLDEPETKEIYDKCKFTVKVWEHKFIRKHNRMPSKLDIREAPSKVKSAYRKYFQLKNSALEQSFRDVEGFENFSQNEDDELAELQILKEYAENEQNILCHNIENRVSPNSVENEENTAKCDTIWNVHLNKNIDSDMHQVTRNDKGTSNPVNSITKKLFCGSKFNKRNPRKSLSFTQKKNSDVSFDCSQFLSQPETSFTKFESEEALNVFHSDDKIFYSQERFKSSELKRITSSVPISIVDSVLENRQTSLKKIDTGWLNRVTENIGNSLSLSTDSEKHIYSNNIQNDVMKTKVDYDSDDVIEKSDDEQNVSIFHVAKKSKVSYECNIHTDKNESVPVLNVRNNITIDVPASHKFSLQSVEDKNNEKPNALEKITNDTKNVVDNLIYDNQFSQSSNIKMEDKQLKNESNIKNKIVDNNIVSNTNKSKNENISLRRSSRKNIAKSSFEELSSSEKDPFDSDDSEKDPDFSVQSETKLPNNQHFDFGDSTESNSNINELDKNTKKEPSNKHKKRSTKKTVRKSAKNELSENHSENDCSSKYELEFSIKRRIVKPRYNAIKNIFKENIAMDNKEHSTVCNENQTDTTIVKDKKQQAKEKLEQKVSSGMLNDNFVTLNLRKKVFVRGKKGKNFSKMKKAMWKSKKKALYGPDMDMGGCDGGKLMCFNCGQEGHFARACKAGKGTPQEMYEALTKFGHSTFRGGQEKAIMRILSGQSTLVTLSTGSGKSLCYQLPAYLYSQREPCISLVISPLVSLMEDQVTGIPSFLKAACLHTNQTKTQREKIMDALSKGNINVLLISPEAVVAGEKQTGFGSLLRKLPPIAFACIDEAHCVSQWSHNFRPSYLMISRVLKESLGVKTILGLTATATKATCQSIIDSLAIPDGLNGVISDIPIPDNLHLTASRDPNRDRALVNLLLSQKFKYCKSIIVYCTRRDECERIASFLRTSLKNETVVESSNKKRKRLNLQAEPYHAGLSASRRRTVQNAFMSGDLRIVVATVAFGMGINKSDIRAVIHFNMPNSFESYVQEVGRAGRDGLPSYCHVFLDSQGRDENELCRHIYGNSIDRHVIRKLLKKIFVPCACKDVCPKHEVGFSIDETVKALDIPEENISTLLCYLELHEHKYIELLNPAYTICKVISYGGVLQIRKAAKDCPPLAMALALYKSKPGEENILEFPIIEVASAMGWESGICKHKLKNLEWITVNNQQKRSALSVQFSNLGFRLLAPGNLSDERLDEGLDSLHKQVVDQETKALKQLHAVHKTLLEVAEKSYNSCVNTEEGYEKSTDVLKQKIREYFNSSDPLASIEKLPSKKMNEDQLVSDIRAMICMYRDNQFTGRSLARIFQGIQSPNYPAVIWGRCKFWRSHLHEDFNEICRIATREIIRLK</sequence>
<comment type="similarity">
    <text evidence="2">Belongs to the helicase family. RecQ subfamily.</text>
</comment>
<dbReference type="SUPFAM" id="SSF52540">
    <property type="entry name" value="P-loop containing nucleoside triphosphate hydrolases"/>
    <property type="match status" value="1"/>
</dbReference>
<keyword evidence="5 19" id="KW-0347">Helicase</keyword>
<evidence type="ECO:0000259" key="15">
    <source>
        <dbReference type="PROSITE" id="PS50158"/>
    </source>
</evidence>
<feature type="domain" description="Helicase ATP-binding" evidence="16">
    <location>
        <begin position="705"/>
        <end position="882"/>
    </location>
</feature>
<dbReference type="GeneID" id="115880895"/>
<evidence type="ECO:0000313" key="19">
    <source>
        <dbReference type="RefSeq" id="XP_030754082.1"/>
    </source>
</evidence>
<dbReference type="GO" id="GO:0009378">
    <property type="term" value="F:four-way junction helicase activity"/>
    <property type="evidence" value="ECO:0007669"/>
    <property type="project" value="TreeGrafter"/>
</dbReference>
<dbReference type="PROSITE" id="PS50158">
    <property type="entry name" value="ZF_CCHC"/>
    <property type="match status" value="1"/>
</dbReference>
<dbReference type="SMART" id="SM00487">
    <property type="entry name" value="DEXDc"/>
    <property type="match status" value="1"/>
</dbReference>
<proteinExistence type="inferred from homology"/>
<dbReference type="Pfam" id="PF00098">
    <property type="entry name" value="zf-CCHC"/>
    <property type="match status" value="1"/>
</dbReference>
<dbReference type="InterPro" id="IPR001650">
    <property type="entry name" value="Helicase_C-like"/>
</dbReference>
<evidence type="ECO:0000256" key="8">
    <source>
        <dbReference type="ARBA" id="ARBA00023235"/>
    </source>
</evidence>
<protein>
    <recommendedName>
        <fullName evidence="11">DNA 3'-5' helicase</fullName>
        <ecNumber evidence="11">5.6.2.4</ecNumber>
    </recommendedName>
</protein>
<keyword evidence="18" id="KW-1185">Reference proteome</keyword>
<dbReference type="CDD" id="cd18794">
    <property type="entry name" value="SF2_C_RecQ"/>
    <property type="match status" value="1"/>
</dbReference>
<dbReference type="OrthoDB" id="18781at2759"/>
<dbReference type="EC" id="5.6.2.4" evidence="11"/>
<evidence type="ECO:0000256" key="9">
    <source>
        <dbReference type="ARBA" id="ARBA00023242"/>
    </source>
</evidence>
<dbReference type="GO" id="GO:0005694">
    <property type="term" value="C:chromosome"/>
    <property type="evidence" value="ECO:0007669"/>
    <property type="project" value="TreeGrafter"/>
</dbReference>
<feature type="domain" description="CCHC-type" evidence="15">
    <location>
        <begin position="662"/>
        <end position="676"/>
    </location>
</feature>
<dbReference type="PANTHER" id="PTHR13710">
    <property type="entry name" value="DNA HELICASE RECQ FAMILY MEMBER"/>
    <property type="match status" value="1"/>
</dbReference>
<evidence type="ECO:0000313" key="18">
    <source>
        <dbReference type="Proteomes" id="UP000504635"/>
    </source>
</evidence>
<feature type="domain" description="Helicase C-terminal" evidence="17">
    <location>
        <begin position="913"/>
        <end position="1074"/>
    </location>
</feature>
<keyword evidence="7" id="KW-0238">DNA-binding</keyword>
<evidence type="ECO:0000256" key="5">
    <source>
        <dbReference type="ARBA" id="ARBA00022806"/>
    </source>
</evidence>
<evidence type="ECO:0000256" key="1">
    <source>
        <dbReference type="ARBA" id="ARBA00004123"/>
    </source>
</evidence>
<feature type="compositionally biased region" description="Basic and acidic residues" evidence="14">
    <location>
        <begin position="497"/>
        <end position="508"/>
    </location>
</feature>
<dbReference type="SMART" id="SM00490">
    <property type="entry name" value="HELICc"/>
    <property type="match status" value="1"/>
</dbReference>
<dbReference type="SUPFAM" id="SSF57756">
    <property type="entry name" value="Retrovirus zinc finger-like domains"/>
    <property type="match status" value="1"/>
</dbReference>